<gene>
    <name evidence="5" type="primary">apaH</name>
    <name evidence="7" type="ORF">PJU73_03180</name>
</gene>
<evidence type="ECO:0000256" key="5">
    <source>
        <dbReference type="HAMAP-Rule" id="MF_00199"/>
    </source>
</evidence>
<evidence type="ECO:0000259" key="6">
    <source>
        <dbReference type="Pfam" id="PF00149"/>
    </source>
</evidence>
<dbReference type="CDD" id="cd07422">
    <property type="entry name" value="MPP_ApaH"/>
    <property type="match status" value="1"/>
</dbReference>
<comment type="function">
    <text evidence="1 5">Hydrolyzes diadenosine 5',5'''-P1,P4-tetraphosphate to yield ADP.</text>
</comment>
<keyword evidence="3 5" id="KW-0378">Hydrolase</keyword>
<evidence type="ECO:0000256" key="4">
    <source>
        <dbReference type="ARBA" id="ARBA00049417"/>
    </source>
</evidence>
<comment type="similarity">
    <text evidence="2 5">Belongs to the Ap4A hydrolase family.</text>
</comment>
<comment type="catalytic activity">
    <reaction evidence="4 5">
        <text>P(1),P(4)-bis(5'-adenosyl) tetraphosphate + H2O = 2 ADP + 2 H(+)</text>
        <dbReference type="Rhea" id="RHEA:24252"/>
        <dbReference type="ChEBI" id="CHEBI:15377"/>
        <dbReference type="ChEBI" id="CHEBI:15378"/>
        <dbReference type="ChEBI" id="CHEBI:58141"/>
        <dbReference type="ChEBI" id="CHEBI:456216"/>
        <dbReference type="EC" id="3.6.1.41"/>
    </reaction>
</comment>
<dbReference type="Pfam" id="PF00149">
    <property type="entry name" value="Metallophos"/>
    <property type="match status" value="1"/>
</dbReference>
<proteinExistence type="inferred from homology"/>
<evidence type="ECO:0000313" key="7">
    <source>
        <dbReference type="EMBL" id="WCL72124.1"/>
    </source>
</evidence>
<dbReference type="PIRSF" id="PIRSF000903">
    <property type="entry name" value="B5n-ttraPtase_sm"/>
    <property type="match status" value="1"/>
</dbReference>
<dbReference type="HAMAP" id="MF_00199">
    <property type="entry name" value="ApaH"/>
    <property type="match status" value="1"/>
</dbReference>
<name>A0ABY7RKG4_9NEIS</name>
<accession>A0ABY7RKG4</accession>
<dbReference type="PANTHER" id="PTHR40942">
    <property type="match status" value="1"/>
</dbReference>
<dbReference type="NCBIfam" id="NF001204">
    <property type="entry name" value="PRK00166.1"/>
    <property type="match status" value="1"/>
</dbReference>
<dbReference type="InterPro" id="IPR029052">
    <property type="entry name" value="Metallo-depent_PP-like"/>
</dbReference>
<dbReference type="NCBIfam" id="TIGR00668">
    <property type="entry name" value="apaH"/>
    <property type="match status" value="1"/>
</dbReference>
<dbReference type="InterPro" id="IPR004843">
    <property type="entry name" value="Calcineurin-like_PHP"/>
</dbReference>
<dbReference type="Gene3D" id="3.60.21.10">
    <property type="match status" value="1"/>
</dbReference>
<evidence type="ECO:0000313" key="8">
    <source>
        <dbReference type="Proteomes" id="UP001221268"/>
    </source>
</evidence>
<reference evidence="7 8" key="1">
    <citation type="submission" date="2023-01" db="EMBL/GenBank/DDBJ databases">
        <authorList>
            <person name="Yang C."/>
        </authorList>
    </citation>
    <scope>NUCLEOTIDE SEQUENCE [LARGE SCALE GENOMIC DNA]</scope>
    <source>
        <strain evidence="7 8">ZJ106</strain>
    </source>
</reference>
<dbReference type="RefSeq" id="WP_237091106.1">
    <property type="nucleotide sequence ID" value="NZ_CP116766.1"/>
</dbReference>
<dbReference type="PANTHER" id="PTHR40942:SF4">
    <property type="entry name" value="CYTOCHROME C5"/>
    <property type="match status" value="1"/>
</dbReference>
<evidence type="ECO:0000256" key="2">
    <source>
        <dbReference type="ARBA" id="ARBA00005419"/>
    </source>
</evidence>
<sequence length="276" mass="31369">MAHYAIGDIQGCYDELTALLHKIGFNHGNDTLWLTGDIVNRGPKSLEALQFAMKHESSVRIVLGNHDLHLLAVGYGHGSLKRSDTLSPILKHPQSKTMLDWLRRQSLLIQTDRYVMAHAGILPQWSVEQAQSLAEEVEHELQGKRVETFFSKMYGNTPTAWKEDLGGYKRLRFITNVFTRMRALTFTNELEFDFKAGLDKMPLYLRAWFQVPDRRHLSHTVVFGHWSALGHLNTNNIISLDTGALWGGKLTAIDLDTQHITQVDAINGLNWKTVLK</sequence>
<keyword evidence="8" id="KW-1185">Reference proteome</keyword>
<dbReference type="InterPro" id="IPR004617">
    <property type="entry name" value="ApaH"/>
</dbReference>
<dbReference type="EC" id="3.6.1.41" evidence="5"/>
<dbReference type="Proteomes" id="UP001221268">
    <property type="component" value="Chromosome"/>
</dbReference>
<evidence type="ECO:0000256" key="3">
    <source>
        <dbReference type="ARBA" id="ARBA00022801"/>
    </source>
</evidence>
<dbReference type="EMBL" id="CP116766">
    <property type="protein sequence ID" value="WCL72124.1"/>
    <property type="molecule type" value="Genomic_DNA"/>
</dbReference>
<dbReference type="GO" id="GO:0008803">
    <property type="term" value="F:bis(5'-nucleosyl)-tetraphosphatase (symmetrical) activity"/>
    <property type="evidence" value="ECO:0007669"/>
    <property type="project" value="UniProtKB-EC"/>
</dbReference>
<dbReference type="SUPFAM" id="SSF56300">
    <property type="entry name" value="Metallo-dependent phosphatases"/>
    <property type="match status" value="1"/>
</dbReference>
<protein>
    <recommendedName>
        <fullName evidence="5">Bis(5'-nucleosyl)-tetraphosphatase, symmetrical</fullName>
        <ecNumber evidence="5">3.6.1.41</ecNumber>
    </recommendedName>
    <alternativeName>
        <fullName evidence="5">Ap4A hydrolase</fullName>
    </alternativeName>
    <alternativeName>
        <fullName evidence="5">Diadenosine 5',5'''-P1,P4-tetraphosphate pyrophosphohydrolase</fullName>
    </alternativeName>
    <alternativeName>
        <fullName evidence="5">Diadenosine tetraphosphatase</fullName>
    </alternativeName>
</protein>
<feature type="domain" description="Calcineurin-like phosphoesterase" evidence="6">
    <location>
        <begin position="5"/>
        <end position="152"/>
    </location>
</feature>
<organism evidence="7 8">
    <name type="scientific">Neisseria lisongii</name>
    <dbReference type="NCBI Taxonomy" id="2912188"/>
    <lineage>
        <taxon>Bacteria</taxon>
        <taxon>Pseudomonadati</taxon>
        <taxon>Pseudomonadota</taxon>
        <taxon>Betaproteobacteria</taxon>
        <taxon>Neisseriales</taxon>
        <taxon>Neisseriaceae</taxon>
        <taxon>Neisseria</taxon>
    </lineage>
</organism>
<evidence type="ECO:0000256" key="1">
    <source>
        <dbReference type="ARBA" id="ARBA00003413"/>
    </source>
</evidence>